<dbReference type="AlphaFoldDB" id="A6JEB3"/>
<evidence type="ECO:0000313" key="1">
    <source>
        <dbReference type="EMBL" id="EDL81656.1"/>
    </source>
</evidence>
<sequence length="84" mass="10114">MNYFCFAGVNRNEQQLSAFGTCWSLSWFRGHRHTCPCPDFYSAYRYSEPYLCHLSRLDHKHCKFHLLHLQIHCPYPVEKMNDTK</sequence>
<evidence type="ECO:0000313" key="2">
    <source>
        <dbReference type="Proteomes" id="UP000234681"/>
    </source>
</evidence>
<dbReference type="EMBL" id="CH473982">
    <property type="protein sequence ID" value="EDL81656.1"/>
    <property type="molecule type" value="Genomic_DNA"/>
</dbReference>
<dbReference type="Proteomes" id="UP000234681">
    <property type="component" value="Chromosome 6"/>
</dbReference>
<reference evidence="2" key="1">
    <citation type="submission" date="2005-09" db="EMBL/GenBank/DDBJ databases">
        <authorList>
            <person name="Mural R.J."/>
            <person name="Li P.W."/>
            <person name="Adams M.D."/>
            <person name="Amanatides P.G."/>
            <person name="Baden-Tillson H."/>
            <person name="Barnstead M."/>
            <person name="Chin S.H."/>
            <person name="Dew I."/>
            <person name="Evans C.A."/>
            <person name="Ferriera S."/>
            <person name="Flanigan M."/>
            <person name="Fosler C."/>
            <person name="Glodek A."/>
            <person name="Gu Z."/>
            <person name="Holt R.A."/>
            <person name="Jennings D."/>
            <person name="Kraft C.L."/>
            <person name="Lu F."/>
            <person name="Nguyen T."/>
            <person name="Nusskern D.R."/>
            <person name="Pfannkoch C.M."/>
            <person name="Sitter C."/>
            <person name="Sutton G.G."/>
            <person name="Venter J.C."/>
            <person name="Wang Z."/>
            <person name="Woodage T."/>
            <person name="Zheng X.H."/>
            <person name="Zhong F."/>
        </authorList>
    </citation>
    <scope>NUCLEOTIDE SEQUENCE [LARGE SCALE GENOMIC DNA]</scope>
    <source>
        <strain>BN</strain>
        <strain evidence="2">Sprague-Dawley</strain>
    </source>
</reference>
<accession>A6JEB3</accession>
<name>A6JEB3_RAT</name>
<organism evidence="1 2">
    <name type="scientific">Rattus norvegicus</name>
    <name type="common">Rat</name>
    <dbReference type="NCBI Taxonomy" id="10116"/>
    <lineage>
        <taxon>Eukaryota</taxon>
        <taxon>Metazoa</taxon>
        <taxon>Chordata</taxon>
        <taxon>Craniata</taxon>
        <taxon>Vertebrata</taxon>
        <taxon>Euteleostomi</taxon>
        <taxon>Mammalia</taxon>
        <taxon>Eutheria</taxon>
        <taxon>Euarchontoglires</taxon>
        <taxon>Glires</taxon>
        <taxon>Rodentia</taxon>
        <taxon>Myomorpha</taxon>
        <taxon>Muroidea</taxon>
        <taxon>Muridae</taxon>
        <taxon>Murinae</taxon>
        <taxon>Rattus</taxon>
    </lineage>
</organism>
<gene>
    <name evidence="1" type="ORF">rCG_20695</name>
</gene>
<protein>
    <submittedName>
        <fullName evidence="1">RCG20695, isoform CRA_d</fullName>
    </submittedName>
</protein>
<proteinExistence type="predicted"/>